<dbReference type="PANTHER" id="PTHR32119:SF2">
    <property type="entry name" value="OROTIDINE 5'-PHOSPHATE DECARBOXYLASE"/>
    <property type="match status" value="1"/>
</dbReference>
<feature type="domain" description="Orotidine 5'-phosphate decarboxylase" evidence="13">
    <location>
        <begin position="5"/>
        <end position="230"/>
    </location>
</feature>
<dbReference type="SMART" id="SM00934">
    <property type="entry name" value="OMPdecase"/>
    <property type="match status" value="1"/>
</dbReference>
<feature type="active site" description="For OMPdecase activity" evidence="10">
    <location>
        <position position="65"/>
    </location>
</feature>
<keyword evidence="15" id="KW-1185">Reference proteome</keyword>
<comment type="function">
    <text evidence="1 9">Catalyzes the decarboxylation of orotidine 5'-monophosphate (OMP) to uridine 5'-monophosphate (UMP).</text>
</comment>
<keyword evidence="5 9" id="KW-0665">Pyrimidine biosynthesis</keyword>
<dbReference type="EC" id="4.1.1.23" evidence="9"/>
<feature type="binding site" evidence="9 11">
    <location>
        <position position="124"/>
    </location>
    <ligand>
        <name>substrate</name>
    </ligand>
</feature>
<gene>
    <name evidence="9 14" type="primary">pyrF</name>
    <name evidence="14" type="ORF">FYJ78_06325</name>
</gene>
<comment type="caution">
    <text evidence="14">The sequence shown here is derived from an EMBL/GenBank/DDBJ whole genome shotgun (WGS) entry which is preliminary data.</text>
</comment>
<dbReference type="GO" id="GO:0006207">
    <property type="term" value="P:'de novo' pyrimidine nucleobase biosynthetic process"/>
    <property type="evidence" value="ECO:0007669"/>
    <property type="project" value="InterPro"/>
</dbReference>
<dbReference type="HAMAP" id="MF_01200_B">
    <property type="entry name" value="OMPdecase_type1_B"/>
    <property type="match status" value="1"/>
</dbReference>
<evidence type="ECO:0000256" key="7">
    <source>
        <dbReference type="ARBA" id="ARBA00049157"/>
    </source>
</evidence>
<evidence type="ECO:0000259" key="13">
    <source>
        <dbReference type="SMART" id="SM00934"/>
    </source>
</evidence>
<dbReference type="InterPro" id="IPR011060">
    <property type="entry name" value="RibuloseP-bd_barrel"/>
</dbReference>
<evidence type="ECO:0000256" key="4">
    <source>
        <dbReference type="ARBA" id="ARBA00022793"/>
    </source>
</evidence>
<dbReference type="Proteomes" id="UP000430222">
    <property type="component" value="Unassembled WGS sequence"/>
</dbReference>
<dbReference type="SUPFAM" id="SSF51366">
    <property type="entry name" value="Ribulose-phoshate binding barrel"/>
    <property type="match status" value="1"/>
</dbReference>
<dbReference type="InterPro" id="IPR018089">
    <property type="entry name" value="OMPdecase_AS"/>
</dbReference>
<dbReference type="GO" id="GO:0044205">
    <property type="term" value="P:'de novo' UMP biosynthetic process"/>
    <property type="evidence" value="ECO:0007669"/>
    <property type="project" value="UniProtKB-UniRule"/>
</dbReference>
<dbReference type="InterPro" id="IPR047596">
    <property type="entry name" value="OMPdecase_bac"/>
</dbReference>
<accession>A0A6I2URJ0</accession>
<dbReference type="EMBL" id="VUNL01000006">
    <property type="protein sequence ID" value="MSV24803.1"/>
    <property type="molecule type" value="Genomic_DNA"/>
</dbReference>
<protein>
    <recommendedName>
        <fullName evidence="9">Orotidine 5'-phosphate decarboxylase</fullName>
        <ecNumber evidence="9">4.1.1.23</ecNumber>
    </recommendedName>
    <alternativeName>
        <fullName evidence="9">OMP decarboxylase</fullName>
        <shortName evidence="9">OMPDCase</shortName>
        <shortName evidence="9">OMPdecase</shortName>
    </alternativeName>
</protein>
<comment type="similarity">
    <text evidence="8 9">Belongs to the OMP decarboxylase family. Type 1 subfamily.</text>
</comment>
<dbReference type="PROSITE" id="PS00156">
    <property type="entry name" value="OMPDECASE"/>
    <property type="match status" value="1"/>
</dbReference>
<sequence>MSDERLIAALDFHTMENVRSLVSVLGDRVGYYKVGMELFYRVGPEAVTWLREQGKHVFLDLKLHDIPNTVAGGLCSLMCLGASMLNVHAGGGYTMMKTSADRLHEEAARLGFVCPKLIAVTVLTSIGQKDWDGLGQALPISDAVVRYASLAKQAGLDGVVASPQEAALIRKACGPDFLIVTPGVRPAGASTDDQSRIATPAAALRAGASHLVIGRPIRAAADPGAAADAILKEMETV</sequence>
<dbReference type="InterPro" id="IPR014732">
    <property type="entry name" value="OMPdecase"/>
</dbReference>
<evidence type="ECO:0000256" key="3">
    <source>
        <dbReference type="ARBA" id="ARBA00011738"/>
    </source>
</evidence>
<evidence type="ECO:0000256" key="11">
    <source>
        <dbReference type="PIRSR" id="PIRSR614732-2"/>
    </source>
</evidence>
<dbReference type="NCBIfam" id="NF001273">
    <property type="entry name" value="PRK00230.1"/>
    <property type="match status" value="1"/>
</dbReference>
<evidence type="ECO:0000256" key="5">
    <source>
        <dbReference type="ARBA" id="ARBA00022975"/>
    </source>
</evidence>
<evidence type="ECO:0000313" key="14">
    <source>
        <dbReference type="EMBL" id="MSV24803.1"/>
    </source>
</evidence>
<organism evidence="14 15">
    <name type="scientific">Selenomonas montiformis</name>
    <dbReference type="NCBI Taxonomy" id="2652285"/>
    <lineage>
        <taxon>Bacteria</taxon>
        <taxon>Bacillati</taxon>
        <taxon>Bacillota</taxon>
        <taxon>Negativicutes</taxon>
        <taxon>Selenomonadales</taxon>
        <taxon>Selenomonadaceae</taxon>
        <taxon>Selenomonas</taxon>
    </lineage>
</organism>
<comment type="catalytic activity">
    <reaction evidence="7 9 12">
        <text>orotidine 5'-phosphate + H(+) = UMP + CO2</text>
        <dbReference type="Rhea" id="RHEA:11596"/>
        <dbReference type="ChEBI" id="CHEBI:15378"/>
        <dbReference type="ChEBI" id="CHEBI:16526"/>
        <dbReference type="ChEBI" id="CHEBI:57538"/>
        <dbReference type="ChEBI" id="CHEBI:57865"/>
        <dbReference type="EC" id="4.1.1.23"/>
    </reaction>
</comment>
<evidence type="ECO:0000256" key="1">
    <source>
        <dbReference type="ARBA" id="ARBA00002356"/>
    </source>
</evidence>
<dbReference type="GO" id="GO:0004590">
    <property type="term" value="F:orotidine-5'-phosphate decarboxylase activity"/>
    <property type="evidence" value="ECO:0007669"/>
    <property type="project" value="UniProtKB-UniRule"/>
</dbReference>
<dbReference type="Gene3D" id="3.20.20.70">
    <property type="entry name" value="Aldolase class I"/>
    <property type="match status" value="1"/>
</dbReference>
<dbReference type="FunFam" id="3.20.20.70:FF:000015">
    <property type="entry name" value="Orotidine 5'-phosphate decarboxylase"/>
    <property type="match status" value="1"/>
</dbReference>
<feature type="binding site" evidence="9 11">
    <location>
        <position position="215"/>
    </location>
    <ligand>
        <name>substrate</name>
    </ligand>
</feature>
<dbReference type="AlphaFoldDB" id="A0A6I2URJ0"/>
<proteinExistence type="inferred from homology"/>
<feature type="binding site" evidence="9">
    <location>
        <begin position="60"/>
        <end position="69"/>
    </location>
    <ligand>
        <name>substrate</name>
    </ligand>
</feature>
<reference evidence="14 15" key="1">
    <citation type="submission" date="2019-08" db="EMBL/GenBank/DDBJ databases">
        <title>In-depth cultivation of the pig gut microbiome towards novel bacterial diversity and tailored functional studies.</title>
        <authorList>
            <person name="Wylensek D."/>
            <person name="Hitch T.C.A."/>
            <person name="Clavel T."/>
        </authorList>
    </citation>
    <scope>NUCLEOTIDE SEQUENCE [LARGE SCALE GENOMIC DNA]</scope>
    <source>
        <strain evidence="15">WCA-380-WT-3B3</strain>
    </source>
</reference>
<keyword evidence="4 9" id="KW-0210">Decarboxylase</keyword>
<dbReference type="GO" id="GO:0005829">
    <property type="term" value="C:cytosol"/>
    <property type="evidence" value="ECO:0007669"/>
    <property type="project" value="TreeGrafter"/>
</dbReference>
<name>A0A6I2URJ0_9FIRM</name>
<comment type="pathway">
    <text evidence="2 9 12">Pyrimidine metabolism; UMP biosynthesis via de novo pathway; UMP from orotate: step 2/2.</text>
</comment>
<evidence type="ECO:0000256" key="10">
    <source>
        <dbReference type="PIRSR" id="PIRSR614732-1"/>
    </source>
</evidence>
<dbReference type="CDD" id="cd04725">
    <property type="entry name" value="OMP_decarboxylase_like"/>
    <property type="match status" value="1"/>
</dbReference>
<dbReference type="RefSeq" id="WP_154620570.1">
    <property type="nucleotide sequence ID" value="NZ_VUNL01000006.1"/>
</dbReference>
<evidence type="ECO:0000256" key="2">
    <source>
        <dbReference type="ARBA" id="ARBA00004861"/>
    </source>
</evidence>
<evidence type="ECO:0000313" key="15">
    <source>
        <dbReference type="Proteomes" id="UP000430222"/>
    </source>
</evidence>
<feature type="binding site" evidence="9 11">
    <location>
        <position position="185"/>
    </location>
    <ligand>
        <name>substrate</name>
    </ligand>
</feature>
<keyword evidence="6 9" id="KW-0456">Lyase</keyword>
<feature type="binding site" evidence="9 11">
    <location>
        <position position="194"/>
    </location>
    <ligand>
        <name>substrate</name>
    </ligand>
</feature>
<dbReference type="UniPathway" id="UPA00070">
    <property type="reaction ID" value="UER00120"/>
</dbReference>
<evidence type="ECO:0000256" key="6">
    <source>
        <dbReference type="ARBA" id="ARBA00023239"/>
    </source>
</evidence>
<feature type="binding site" evidence="9 11">
    <location>
        <position position="11"/>
    </location>
    <ligand>
        <name>substrate</name>
    </ligand>
</feature>
<dbReference type="PANTHER" id="PTHR32119">
    <property type="entry name" value="OROTIDINE 5'-PHOSPHATE DECARBOXYLASE"/>
    <property type="match status" value="1"/>
</dbReference>
<feature type="active site" description="Proton donor" evidence="9">
    <location>
        <position position="62"/>
    </location>
</feature>
<dbReference type="InterPro" id="IPR013785">
    <property type="entry name" value="Aldolase_TIM"/>
</dbReference>
<feature type="binding site" evidence="9 11">
    <location>
        <position position="33"/>
    </location>
    <ligand>
        <name>substrate</name>
    </ligand>
</feature>
<evidence type="ECO:0000256" key="12">
    <source>
        <dbReference type="RuleBase" id="RU000512"/>
    </source>
</evidence>
<dbReference type="InterPro" id="IPR001754">
    <property type="entry name" value="OMPdeCOase_dom"/>
</dbReference>
<dbReference type="NCBIfam" id="TIGR01740">
    <property type="entry name" value="pyrF"/>
    <property type="match status" value="1"/>
</dbReference>
<feature type="active site" description="For OMPdecase activity" evidence="10">
    <location>
        <position position="60"/>
    </location>
</feature>
<evidence type="ECO:0000256" key="9">
    <source>
        <dbReference type="HAMAP-Rule" id="MF_01200"/>
    </source>
</evidence>
<feature type="binding site" evidence="9 11">
    <location>
        <position position="214"/>
    </location>
    <ligand>
        <name>substrate</name>
    </ligand>
</feature>
<comment type="subunit">
    <text evidence="3 9">Homodimer.</text>
</comment>
<dbReference type="Pfam" id="PF00215">
    <property type="entry name" value="OMPdecase"/>
    <property type="match status" value="1"/>
</dbReference>
<feature type="active site" description="For OMPdecase activity" evidence="10">
    <location>
        <position position="62"/>
    </location>
</feature>
<evidence type="ECO:0000256" key="8">
    <source>
        <dbReference type="ARBA" id="ARBA00061012"/>
    </source>
</evidence>